<dbReference type="AlphaFoldDB" id="A0A820G527"/>
<gene>
    <name evidence="1" type="ORF">OXD698_LOCUS44613</name>
</gene>
<dbReference type="Proteomes" id="UP000663844">
    <property type="component" value="Unassembled WGS sequence"/>
</dbReference>
<evidence type="ECO:0000313" key="2">
    <source>
        <dbReference type="Proteomes" id="UP000663844"/>
    </source>
</evidence>
<comment type="caution">
    <text evidence="1">The sequence shown here is derived from an EMBL/GenBank/DDBJ whole genome shotgun (WGS) entry which is preliminary data.</text>
</comment>
<accession>A0A820G527</accession>
<evidence type="ECO:0000313" key="1">
    <source>
        <dbReference type="EMBL" id="CAF4272922.1"/>
    </source>
</evidence>
<protein>
    <submittedName>
        <fullName evidence="1">Uncharacterized protein</fullName>
    </submittedName>
</protein>
<organism evidence="1 2">
    <name type="scientific">Adineta steineri</name>
    <dbReference type="NCBI Taxonomy" id="433720"/>
    <lineage>
        <taxon>Eukaryota</taxon>
        <taxon>Metazoa</taxon>
        <taxon>Spiralia</taxon>
        <taxon>Gnathifera</taxon>
        <taxon>Rotifera</taxon>
        <taxon>Eurotatoria</taxon>
        <taxon>Bdelloidea</taxon>
        <taxon>Adinetida</taxon>
        <taxon>Adinetidae</taxon>
        <taxon>Adineta</taxon>
    </lineage>
</organism>
<dbReference type="EMBL" id="CAJOAZ010013876">
    <property type="protein sequence ID" value="CAF4272922.1"/>
    <property type="molecule type" value="Genomic_DNA"/>
</dbReference>
<reference evidence="1" key="1">
    <citation type="submission" date="2021-02" db="EMBL/GenBank/DDBJ databases">
        <authorList>
            <person name="Nowell W R."/>
        </authorList>
    </citation>
    <scope>NUCLEOTIDE SEQUENCE</scope>
</reference>
<sequence>MSAATCYDGIQNGVETGIDCGGSCGSCANVQCTMNADCSSRNCIQNACARPTCTDGIQNGVETS</sequence>
<name>A0A820G527_9BILA</name>
<proteinExistence type="predicted"/>
<feature type="non-terminal residue" evidence="1">
    <location>
        <position position="1"/>
    </location>
</feature>